<keyword evidence="2" id="KW-1185">Reference proteome</keyword>
<dbReference type="EMBL" id="BAABEO010000008">
    <property type="protein sequence ID" value="GAA3670710.1"/>
    <property type="molecule type" value="Genomic_DNA"/>
</dbReference>
<proteinExistence type="predicted"/>
<dbReference type="Proteomes" id="UP001500752">
    <property type="component" value="Unassembled WGS sequence"/>
</dbReference>
<accession>A0ABP7BV99</accession>
<evidence type="ECO:0008006" key="3">
    <source>
        <dbReference type="Google" id="ProtNLM"/>
    </source>
</evidence>
<protein>
    <recommendedName>
        <fullName evidence="3">YokE-like PH domain-containing protein</fullName>
    </recommendedName>
</protein>
<gene>
    <name evidence="1" type="ORF">GCM10023081_06310</name>
</gene>
<dbReference type="RefSeq" id="WP_345148411.1">
    <property type="nucleotide sequence ID" value="NZ_BAABEO010000008.1"/>
</dbReference>
<evidence type="ECO:0000313" key="1">
    <source>
        <dbReference type="EMBL" id="GAA3670710.1"/>
    </source>
</evidence>
<organism evidence="1 2">
    <name type="scientific">Arthrobacter ginkgonis</name>
    <dbReference type="NCBI Taxonomy" id="1630594"/>
    <lineage>
        <taxon>Bacteria</taxon>
        <taxon>Bacillati</taxon>
        <taxon>Actinomycetota</taxon>
        <taxon>Actinomycetes</taxon>
        <taxon>Micrococcales</taxon>
        <taxon>Micrococcaceae</taxon>
        <taxon>Arthrobacter</taxon>
    </lineage>
</organism>
<comment type="caution">
    <text evidence="1">The sequence shown here is derived from an EMBL/GenBank/DDBJ whole genome shotgun (WGS) entry which is preliminary data.</text>
</comment>
<name>A0ABP7BV99_9MICC</name>
<sequence>MANQNDGADAALKAHLHRAFDGQIPNFGSYNLVYAAGRAGGAGIFVVGYRRQPMELLVAPLDGHTLAARGPAVAVNLTNVSHIAQPLEGGHEIGTTTGRVYRFDVAAHPLVDTVDGARVRLEQDADAEDFAQFMDEFMAVLDGYAGDPEP</sequence>
<evidence type="ECO:0000313" key="2">
    <source>
        <dbReference type="Proteomes" id="UP001500752"/>
    </source>
</evidence>
<reference evidence="2" key="1">
    <citation type="journal article" date="2019" name="Int. J. Syst. Evol. Microbiol.">
        <title>The Global Catalogue of Microorganisms (GCM) 10K type strain sequencing project: providing services to taxonomists for standard genome sequencing and annotation.</title>
        <authorList>
            <consortium name="The Broad Institute Genomics Platform"/>
            <consortium name="The Broad Institute Genome Sequencing Center for Infectious Disease"/>
            <person name="Wu L."/>
            <person name="Ma J."/>
        </authorList>
    </citation>
    <scope>NUCLEOTIDE SEQUENCE [LARGE SCALE GENOMIC DNA]</scope>
    <source>
        <strain evidence="2">JCM 30742</strain>
    </source>
</reference>